<keyword evidence="2" id="KW-1133">Transmembrane helix</keyword>
<dbReference type="AlphaFoldDB" id="A0A061FE09"/>
<evidence type="ECO:0000256" key="1">
    <source>
        <dbReference type="SAM" id="MobiDB-lite"/>
    </source>
</evidence>
<dbReference type="Gramene" id="EOY14962">
    <property type="protein sequence ID" value="EOY14962"/>
    <property type="gene ID" value="TCM_034185"/>
</dbReference>
<gene>
    <name evidence="3" type="ORF">TCM_034185</name>
</gene>
<sequence length="104" mass="11529">MNTCSQKIEDEITPMDRSSAATPGEKVGTLKKHSSGTSVIIRCFPPYVEQVFNSSYPRFSTLLILVFAKLSACWLVAYSSYPRFSTLLILVFAQLSACWLVASL</sequence>
<evidence type="ECO:0000256" key="2">
    <source>
        <dbReference type="SAM" id="Phobius"/>
    </source>
</evidence>
<evidence type="ECO:0000313" key="3">
    <source>
        <dbReference type="EMBL" id="EOY14962.1"/>
    </source>
</evidence>
<protein>
    <submittedName>
        <fullName evidence="3">Uncharacterized protein</fullName>
    </submittedName>
</protein>
<dbReference type="InParanoid" id="A0A061FE09"/>
<keyword evidence="2" id="KW-0472">Membrane</keyword>
<dbReference type="EMBL" id="CM001886">
    <property type="protein sequence ID" value="EOY14962.1"/>
    <property type="molecule type" value="Genomic_DNA"/>
</dbReference>
<accession>A0A061FE09</accession>
<evidence type="ECO:0000313" key="4">
    <source>
        <dbReference type="Proteomes" id="UP000026915"/>
    </source>
</evidence>
<feature type="transmembrane region" description="Helical" evidence="2">
    <location>
        <begin position="59"/>
        <end position="78"/>
    </location>
</feature>
<dbReference type="Proteomes" id="UP000026915">
    <property type="component" value="Chromosome 8"/>
</dbReference>
<dbReference type="HOGENOM" id="CLU_2255090_0_0_1"/>
<proteinExistence type="predicted"/>
<feature type="region of interest" description="Disordered" evidence="1">
    <location>
        <begin position="1"/>
        <end position="31"/>
    </location>
</feature>
<keyword evidence="4" id="KW-1185">Reference proteome</keyword>
<keyword evidence="2" id="KW-0812">Transmembrane</keyword>
<name>A0A061FE09_THECC</name>
<feature type="transmembrane region" description="Helical" evidence="2">
    <location>
        <begin position="84"/>
        <end position="102"/>
    </location>
</feature>
<reference evidence="3 4" key="1">
    <citation type="journal article" date="2013" name="Genome Biol.">
        <title>The genome sequence of the most widely cultivated cacao type and its use to identify candidate genes regulating pod color.</title>
        <authorList>
            <person name="Motamayor J.C."/>
            <person name="Mockaitis K."/>
            <person name="Schmutz J."/>
            <person name="Haiminen N."/>
            <person name="Iii D.L."/>
            <person name="Cornejo O."/>
            <person name="Findley S.D."/>
            <person name="Zheng P."/>
            <person name="Utro F."/>
            <person name="Royaert S."/>
            <person name="Saski C."/>
            <person name="Jenkins J."/>
            <person name="Podicheti R."/>
            <person name="Zhao M."/>
            <person name="Scheffler B.E."/>
            <person name="Stack J.C."/>
            <person name="Feltus F.A."/>
            <person name="Mustiga G.M."/>
            <person name="Amores F."/>
            <person name="Phillips W."/>
            <person name="Marelli J.P."/>
            <person name="May G.D."/>
            <person name="Shapiro H."/>
            <person name="Ma J."/>
            <person name="Bustamante C.D."/>
            <person name="Schnell R.J."/>
            <person name="Main D."/>
            <person name="Gilbert D."/>
            <person name="Parida L."/>
            <person name="Kuhn D.N."/>
        </authorList>
    </citation>
    <scope>NUCLEOTIDE SEQUENCE [LARGE SCALE GENOMIC DNA]</scope>
    <source>
        <strain evidence="4">cv. Matina 1-6</strain>
    </source>
</reference>
<organism evidence="3 4">
    <name type="scientific">Theobroma cacao</name>
    <name type="common">Cacao</name>
    <name type="synonym">Cocoa</name>
    <dbReference type="NCBI Taxonomy" id="3641"/>
    <lineage>
        <taxon>Eukaryota</taxon>
        <taxon>Viridiplantae</taxon>
        <taxon>Streptophyta</taxon>
        <taxon>Embryophyta</taxon>
        <taxon>Tracheophyta</taxon>
        <taxon>Spermatophyta</taxon>
        <taxon>Magnoliopsida</taxon>
        <taxon>eudicotyledons</taxon>
        <taxon>Gunneridae</taxon>
        <taxon>Pentapetalae</taxon>
        <taxon>rosids</taxon>
        <taxon>malvids</taxon>
        <taxon>Malvales</taxon>
        <taxon>Malvaceae</taxon>
        <taxon>Byttnerioideae</taxon>
        <taxon>Theobroma</taxon>
    </lineage>
</organism>